<dbReference type="AlphaFoldDB" id="A0A2J6PRW2"/>
<dbReference type="InterPro" id="IPR059009">
    <property type="entry name" value="Znf_C2H2_17_1st"/>
</dbReference>
<proteinExistence type="predicted"/>
<dbReference type="Pfam" id="PF26177">
    <property type="entry name" value="zf_C2H2_17_1st"/>
    <property type="match status" value="1"/>
</dbReference>
<keyword evidence="3" id="KW-1185">Reference proteome</keyword>
<evidence type="ECO:0000259" key="1">
    <source>
        <dbReference type="SMART" id="SM00355"/>
    </source>
</evidence>
<reference evidence="2 3" key="1">
    <citation type="submission" date="2016-05" db="EMBL/GenBank/DDBJ databases">
        <title>A degradative enzymes factory behind the ericoid mycorrhizal symbiosis.</title>
        <authorList>
            <consortium name="DOE Joint Genome Institute"/>
            <person name="Martino E."/>
            <person name="Morin E."/>
            <person name="Grelet G."/>
            <person name="Kuo A."/>
            <person name="Kohler A."/>
            <person name="Daghino S."/>
            <person name="Barry K."/>
            <person name="Choi C."/>
            <person name="Cichocki N."/>
            <person name="Clum A."/>
            <person name="Copeland A."/>
            <person name="Hainaut M."/>
            <person name="Haridas S."/>
            <person name="Labutti K."/>
            <person name="Lindquist E."/>
            <person name="Lipzen A."/>
            <person name="Khouja H.-R."/>
            <person name="Murat C."/>
            <person name="Ohm R."/>
            <person name="Olson A."/>
            <person name="Spatafora J."/>
            <person name="Veneault-Fourrey C."/>
            <person name="Henrissat B."/>
            <person name="Grigoriev I."/>
            <person name="Martin F."/>
            <person name="Perotto S."/>
        </authorList>
    </citation>
    <scope>NUCLEOTIDE SEQUENCE [LARGE SCALE GENOMIC DNA]</scope>
    <source>
        <strain evidence="2 3">UAMH 7357</strain>
    </source>
</reference>
<dbReference type="InterPro" id="IPR013087">
    <property type="entry name" value="Znf_C2H2_type"/>
</dbReference>
<gene>
    <name evidence="2" type="ORF">NA56DRAFT_302231</name>
</gene>
<evidence type="ECO:0000313" key="3">
    <source>
        <dbReference type="Proteomes" id="UP000235672"/>
    </source>
</evidence>
<sequence length="183" mass="20294">MRVHVRLLISPLWPPELTLVSSKHMDKHTRPYSCQVPQCHGRDFGDKAGLQRHEKEKHGIAKFCCPVLACSRSARGFGRKRNLDLHIASKHRVQVTGAGPMTDRTTNEEASMGFASRENSEMEESGTKIVADLGLLVAPPGVESLRATLRELEAKKTELAEGQAKVDAVIDSLKRTMQLVMKN</sequence>
<organism evidence="2 3">
    <name type="scientific">Hyaloscypha hepaticicola</name>
    <dbReference type="NCBI Taxonomy" id="2082293"/>
    <lineage>
        <taxon>Eukaryota</taxon>
        <taxon>Fungi</taxon>
        <taxon>Dikarya</taxon>
        <taxon>Ascomycota</taxon>
        <taxon>Pezizomycotina</taxon>
        <taxon>Leotiomycetes</taxon>
        <taxon>Helotiales</taxon>
        <taxon>Hyaloscyphaceae</taxon>
        <taxon>Hyaloscypha</taxon>
    </lineage>
</organism>
<evidence type="ECO:0000313" key="2">
    <source>
        <dbReference type="EMBL" id="PMD16780.1"/>
    </source>
</evidence>
<name>A0A2J6PRW2_9HELO</name>
<dbReference type="Gene3D" id="3.30.160.60">
    <property type="entry name" value="Classic Zinc Finger"/>
    <property type="match status" value="1"/>
</dbReference>
<dbReference type="SMART" id="SM00355">
    <property type="entry name" value="ZnF_C2H2"/>
    <property type="match status" value="2"/>
</dbReference>
<protein>
    <recommendedName>
        <fullName evidence="1">C2H2-type domain-containing protein</fullName>
    </recommendedName>
</protein>
<dbReference type="EMBL" id="KZ613503">
    <property type="protein sequence ID" value="PMD16780.1"/>
    <property type="molecule type" value="Genomic_DNA"/>
</dbReference>
<feature type="domain" description="C2H2-type" evidence="1">
    <location>
        <begin position="63"/>
        <end position="91"/>
    </location>
</feature>
<feature type="domain" description="C2H2-type" evidence="1">
    <location>
        <begin position="32"/>
        <end position="58"/>
    </location>
</feature>
<accession>A0A2J6PRW2</accession>
<dbReference type="Proteomes" id="UP000235672">
    <property type="component" value="Unassembled WGS sequence"/>
</dbReference>
<dbReference type="OrthoDB" id="5305647at2759"/>